<dbReference type="NCBIfam" id="TIGR01611">
    <property type="entry name" value="tail_tube"/>
    <property type="match status" value="1"/>
</dbReference>
<proteinExistence type="predicted"/>
<sequence length="171" mass="19005">MQVKQVTNANVYVGGNNCVGQASECKLPEIVMKMNERKGLGMIGTLELPGGIDKLSAEIKWNAFYRDTFLQYANPYKAVALQVRSSVESWNAVEGVFEEQSLVTFLTGTCKKFPLGEHKPQDASEYPTEFAVMYLKQVCGGVDVIEIDLINNIFKIAGQDVKPEFRNNMGL</sequence>
<dbReference type="EMBL" id="CP054143">
    <property type="protein sequence ID" value="QKJ68027.1"/>
    <property type="molecule type" value="Genomic_DNA"/>
</dbReference>
<name>A0A6M8T223_9NEIS</name>
<dbReference type="RefSeq" id="WP_173534528.1">
    <property type="nucleotide sequence ID" value="NZ_CP054143.1"/>
</dbReference>
<dbReference type="Proteomes" id="UP000504844">
    <property type="component" value="Chromosome"/>
</dbReference>
<evidence type="ECO:0000313" key="2">
    <source>
        <dbReference type="Proteomes" id="UP000504844"/>
    </source>
</evidence>
<dbReference type="KEGG" id="dee:HQN60_15585"/>
<protein>
    <submittedName>
        <fullName evidence="1">Phage major tail tube protein</fullName>
    </submittedName>
</protein>
<accession>A0A6M8T223</accession>
<evidence type="ECO:0000313" key="1">
    <source>
        <dbReference type="EMBL" id="QKJ68027.1"/>
    </source>
</evidence>
<dbReference type="InterPro" id="IPR006498">
    <property type="entry name" value="Tail_tube"/>
</dbReference>
<reference evidence="1 2" key="1">
    <citation type="submission" date="2020-05" db="EMBL/GenBank/DDBJ databases">
        <title>Complete genome sequence of Deefgea sp. D17.</title>
        <authorList>
            <person name="Bae J.-W."/>
            <person name="Han J.E."/>
        </authorList>
    </citation>
    <scope>NUCLEOTIDE SEQUENCE [LARGE SCALE GENOMIC DNA]</scope>
    <source>
        <strain evidence="1 2">D17</strain>
    </source>
</reference>
<keyword evidence="2" id="KW-1185">Reference proteome</keyword>
<organism evidence="1 2">
    <name type="scientific">Deefgea piscis</name>
    <dbReference type="NCBI Taxonomy" id="2739061"/>
    <lineage>
        <taxon>Bacteria</taxon>
        <taxon>Pseudomonadati</taxon>
        <taxon>Pseudomonadota</taxon>
        <taxon>Betaproteobacteria</taxon>
        <taxon>Neisseriales</taxon>
        <taxon>Chitinibacteraceae</taxon>
        <taxon>Deefgea</taxon>
    </lineage>
</organism>
<dbReference type="AlphaFoldDB" id="A0A6M8T223"/>
<dbReference type="Pfam" id="PF04985">
    <property type="entry name" value="Phage_tube"/>
    <property type="match status" value="1"/>
</dbReference>
<gene>
    <name evidence="1" type="ORF">HQN60_15585</name>
</gene>